<gene>
    <name evidence="2" type="ORF">CQW49_04585</name>
</gene>
<dbReference type="KEGG" id="mtw:CQW49_04585"/>
<evidence type="ECO:0000256" key="1">
    <source>
        <dbReference type="SAM" id="SignalP"/>
    </source>
</evidence>
<sequence>MTMRVLLLAVTAAATIALGGCSGGREPGDAVGAKVLRNLLSKQDVGAKLIAFKKVDGRDVKTPSAEAYELWYEAEVQFPEDYEAHCADEKLRGRCAYLGLAQDQSFKKGEVLKSEGTLHFVRSDKGWVGEDQNAY</sequence>
<dbReference type="AlphaFoldDB" id="A0A2D2D5I2"/>
<feature type="chain" id="PRO_5013615371" description="Lipoprotein" evidence="1">
    <location>
        <begin position="20"/>
        <end position="135"/>
    </location>
</feature>
<evidence type="ECO:0008006" key="4">
    <source>
        <dbReference type="Google" id="ProtNLM"/>
    </source>
</evidence>
<evidence type="ECO:0000313" key="3">
    <source>
        <dbReference type="Proteomes" id="UP000230709"/>
    </source>
</evidence>
<name>A0A2D2D5I2_METT3</name>
<organism evidence="2 3">
    <name type="scientific">Methylosinus trichosporium (strain ATCC 35070 / NCIMB 11131 / UNIQEM 75 / OB3b)</name>
    <dbReference type="NCBI Taxonomy" id="595536"/>
    <lineage>
        <taxon>Bacteria</taxon>
        <taxon>Pseudomonadati</taxon>
        <taxon>Pseudomonadota</taxon>
        <taxon>Alphaproteobacteria</taxon>
        <taxon>Hyphomicrobiales</taxon>
        <taxon>Methylocystaceae</taxon>
        <taxon>Methylosinus</taxon>
    </lineage>
</organism>
<evidence type="ECO:0000313" key="2">
    <source>
        <dbReference type="EMBL" id="ATQ70222.1"/>
    </source>
</evidence>
<protein>
    <recommendedName>
        <fullName evidence="4">Lipoprotein</fullName>
    </recommendedName>
</protein>
<feature type="signal peptide" evidence="1">
    <location>
        <begin position="1"/>
        <end position="19"/>
    </location>
</feature>
<proteinExistence type="predicted"/>
<dbReference type="EMBL" id="CP023737">
    <property type="protein sequence ID" value="ATQ70222.1"/>
    <property type="molecule type" value="Genomic_DNA"/>
</dbReference>
<reference evidence="3" key="1">
    <citation type="submission" date="2017-10" db="EMBL/GenBank/DDBJ databases">
        <title>Completed PacBio SMRT sequence of Methylosinus trichosporium OB3b reveals presence of a third large plasmid.</title>
        <authorList>
            <person name="Charles T.C."/>
            <person name="Lynch M.D.J."/>
            <person name="Heil J.R."/>
            <person name="Cheng J."/>
        </authorList>
    </citation>
    <scope>NUCLEOTIDE SEQUENCE [LARGE SCALE GENOMIC DNA]</scope>
    <source>
        <strain evidence="3">OB3b</strain>
    </source>
</reference>
<dbReference type="Proteomes" id="UP000230709">
    <property type="component" value="Chromosome"/>
</dbReference>
<dbReference type="RefSeq" id="WP_003612883.1">
    <property type="nucleotide sequence ID" value="NZ_ADVE02000001.1"/>
</dbReference>
<keyword evidence="3" id="KW-1185">Reference proteome</keyword>
<accession>A0A2D2D5I2</accession>
<keyword evidence="1" id="KW-0732">Signal</keyword>
<dbReference type="PROSITE" id="PS51257">
    <property type="entry name" value="PROKAR_LIPOPROTEIN"/>
    <property type="match status" value="1"/>
</dbReference>